<accession>L7CJI7</accession>
<evidence type="ECO:0000313" key="2">
    <source>
        <dbReference type="Proteomes" id="UP000010959"/>
    </source>
</evidence>
<gene>
    <name evidence="1" type="ORF">RBSWK_02808</name>
</gene>
<reference evidence="1 2" key="1">
    <citation type="journal article" date="2013" name="Mar. Genomics">
        <title>Expression of sulfatases in Rhodopirellula baltica and the diversity of sulfatases in the genus Rhodopirellula.</title>
        <authorList>
            <person name="Wegner C.E."/>
            <person name="Richter-Heitmann T."/>
            <person name="Klindworth A."/>
            <person name="Klockow C."/>
            <person name="Richter M."/>
            <person name="Achstetter T."/>
            <person name="Glockner F.O."/>
            <person name="Harder J."/>
        </authorList>
    </citation>
    <scope>NUCLEOTIDE SEQUENCE [LARGE SCALE GENOMIC DNA]</scope>
    <source>
        <strain evidence="1 2">SWK14</strain>
    </source>
</reference>
<dbReference type="Proteomes" id="UP000010959">
    <property type="component" value="Unassembled WGS sequence"/>
</dbReference>
<proteinExistence type="predicted"/>
<comment type="caution">
    <text evidence="1">The sequence shown here is derived from an EMBL/GenBank/DDBJ whole genome shotgun (WGS) entry which is preliminary data.</text>
</comment>
<evidence type="ECO:0000313" key="1">
    <source>
        <dbReference type="EMBL" id="ELP33241.1"/>
    </source>
</evidence>
<dbReference type="AlphaFoldDB" id="L7CJI7"/>
<organism evidence="1 2">
    <name type="scientific">Rhodopirellula baltica SWK14</name>
    <dbReference type="NCBI Taxonomy" id="993516"/>
    <lineage>
        <taxon>Bacteria</taxon>
        <taxon>Pseudomonadati</taxon>
        <taxon>Planctomycetota</taxon>
        <taxon>Planctomycetia</taxon>
        <taxon>Pirellulales</taxon>
        <taxon>Pirellulaceae</taxon>
        <taxon>Rhodopirellula</taxon>
    </lineage>
</organism>
<dbReference type="EMBL" id="AMWG01000069">
    <property type="protein sequence ID" value="ELP33241.1"/>
    <property type="molecule type" value="Genomic_DNA"/>
</dbReference>
<protein>
    <submittedName>
        <fullName evidence="1">Uncharacterized protein</fullName>
    </submittedName>
</protein>
<name>L7CJI7_RHOBT</name>
<sequence length="125" mass="13876">MLEQDYERWEKFNESLEKILAKYGTVGSGTDPVPDFYHSGDWFDTYVDGFSITNRTIFSPHLLDELVDCVTKADPGANVEFCGIEGDVWMLDILVTSDGVFANWTGKTEAECRAALALLDVNIGG</sequence>